<evidence type="ECO:0000256" key="4">
    <source>
        <dbReference type="ARBA" id="ARBA00012840"/>
    </source>
</evidence>
<comment type="similarity">
    <text evidence="3">Belongs to the class-II aminoacyl-tRNA synthetase family. Type-1 seryl-tRNA synthetase subfamily.</text>
</comment>
<feature type="binding site" evidence="15">
    <location>
        <position position="254"/>
    </location>
    <ligand>
        <name>L-serine</name>
        <dbReference type="ChEBI" id="CHEBI:33384"/>
    </ligand>
</feature>
<dbReference type="PRINTS" id="PR00981">
    <property type="entry name" value="TRNASYNTHSER"/>
</dbReference>
<evidence type="ECO:0000256" key="9">
    <source>
        <dbReference type="ARBA" id="ARBA00022917"/>
    </source>
</evidence>
<comment type="catalytic activity">
    <reaction evidence="13">
        <text>tRNA(Ser) + L-serine + ATP = L-seryl-tRNA(Ser) + AMP + diphosphate + H(+)</text>
        <dbReference type="Rhea" id="RHEA:12292"/>
        <dbReference type="Rhea" id="RHEA-COMP:9669"/>
        <dbReference type="Rhea" id="RHEA-COMP:9703"/>
        <dbReference type="ChEBI" id="CHEBI:15378"/>
        <dbReference type="ChEBI" id="CHEBI:30616"/>
        <dbReference type="ChEBI" id="CHEBI:33019"/>
        <dbReference type="ChEBI" id="CHEBI:33384"/>
        <dbReference type="ChEBI" id="CHEBI:78442"/>
        <dbReference type="ChEBI" id="CHEBI:78533"/>
        <dbReference type="ChEBI" id="CHEBI:456215"/>
        <dbReference type="EC" id="6.1.1.11"/>
    </reaction>
</comment>
<keyword evidence="8 16" id="KW-0067">ATP-binding</keyword>
<dbReference type="SUPFAM" id="SSF46589">
    <property type="entry name" value="tRNA-binding arm"/>
    <property type="match status" value="1"/>
</dbReference>
<dbReference type="Proteomes" id="UP000215559">
    <property type="component" value="Unassembled WGS sequence"/>
</dbReference>
<sequence>MDLKFIRENPDELRKLLTLRRVEFDLDRLLGLDAKRRSIAQERDKARHEQRKISERVSSAKREGKNCAEIVVQARGLSDRVKEFETELARIERELTQLIKTLPNSVHSSVTAKEELISEWGEPPKFSFEPLAHWDLGEALDILDFKAAARLSGSRFVVFKDAGALLERALISYFLDTHTRNGYVEIYPPVLANPACLEGGGQLPHLETDMYAMRDDPFYLIPTAETALINIHRGQVLDSSRFPLKYVAYTPCFRREAGSYGKDVRGMIRIHQFDKVELVRFTRPEDSYEALEEMRVEVEGLMQALGIPYRVKRLAAWDVAYQSAKTYDIDAWAAGVKRWLEVSSISNCEDYQTRRTNTRFRNAQSKLVFPHTLNGSGLALPRTFIAIIENNQQPDGSVVIPEVLRPYMAGLERIS</sequence>
<dbReference type="GO" id="GO:0005737">
    <property type="term" value="C:cytoplasm"/>
    <property type="evidence" value="ECO:0007669"/>
    <property type="project" value="UniProtKB-SubCell"/>
</dbReference>
<evidence type="ECO:0000256" key="17">
    <source>
        <dbReference type="SAM" id="Coils"/>
    </source>
</evidence>
<dbReference type="Gene3D" id="3.30.930.10">
    <property type="entry name" value="Bira Bifunctional Protein, Domain 2"/>
    <property type="match status" value="1"/>
</dbReference>
<evidence type="ECO:0000313" key="19">
    <source>
        <dbReference type="EMBL" id="OYD14936.1"/>
    </source>
</evidence>
<dbReference type="Pfam" id="PF00587">
    <property type="entry name" value="tRNA-synt_2b"/>
    <property type="match status" value="1"/>
</dbReference>
<feature type="binding site" evidence="15">
    <location>
        <position position="277"/>
    </location>
    <ligand>
        <name>L-serine</name>
        <dbReference type="ChEBI" id="CHEBI:33384"/>
    </ligand>
</feature>
<comment type="catalytic activity">
    <reaction evidence="12">
        <text>tRNA(Sec) + L-serine + ATP = L-seryl-tRNA(Sec) + AMP + diphosphate + H(+)</text>
        <dbReference type="Rhea" id="RHEA:42580"/>
        <dbReference type="Rhea" id="RHEA-COMP:9742"/>
        <dbReference type="Rhea" id="RHEA-COMP:10128"/>
        <dbReference type="ChEBI" id="CHEBI:15378"/>
        <dbReference type="ChEBI" id="CHEBI:30616"/>
        <dbReference type="ChEBI" id="CHEBI:33019"/>
        <dbReference type="ChEBI" id="CHEBI:33384"/>
        <dbReference type="ChEBI" id="CHEBI:78442"/>
        <dbReference type="ChEBI" id="CHEBI:78533"/>
        <dbReference type="ChEBI" id="CHEBI:456215"/>
        <dbReference type="EC" id="6.1.1.11"/>
    </reaction>
</comment>
<evidence type="ECO:0000256" key="16">
    <source>
        <dbReference type="PIRSR" id="PIRSR001529-2"/>
    </source>
</evidence>
<keyword evidence="10" id="KW-0030">Aminoacyl-tRNA synthetase</keyword>
<dbReference type="InterPro" id="IPR042103">
    <property type="entry name" value="SerRS_1_N_sf"/>
</dbReference>
<dbReference type="InterPro" id="IPR045864">
    <property type="entry name" value="aa-tRNA-synth_II/BPL/LPL"/>
</dbReference>
<evidence type="ECO:0000256" key="5">
    <source>
        <dbReference type="ARBA" id="ARBA00022490"/>
    </source>
</evidence>
<name>A0A235BRW0_UNCW3</name>
<accession>A0A235BRW0</accession>
<dbReference type="CDD" id="cd00770">
    <property type="entry name" value="SerRS_core"/>
    <property type="match status" value="1"/>
</dbReference>
<reference evidence="19 20" key="1">
    <citation type="submission" date="2017-07" db="EMBL/GenBank/DDBJ databases">
        <title>Recovery of genomes from metagenomes via a dereplication, aggregation, and scoring strategy.</title>
        <authorList>
            <person name="Sieber C.M."/>
            <person name="Probst A.J."/>
            <person name="Sharrar A."/>
            <person name="Thomas B.C."/>
            <person name="Hess M."/>
            <person name="Tringe S.G."/>
            <person name="Banfield J.F."/>
        </authorList>
    </citation>
    <scope>NUCLEOTIDE SEQUENCE [LARGE SCALE GENOMIC DNA]</scope>
    <source>
        <strain evidence="19">JGI_Cruoil_03_51_56</strain>
    </source>
</reference>
<evidence type="ECO:0000256" key="13">
    <source>
        <dbReference type="ARBA" id="ARBA00048823"/>
    </source>
</evidence>
<evidence type="ECO:0000256" key="10">
    <source>
        <dbReference type="ARBA" id="ARBA00023146"/>
    </source>
</evidence>
<dbReference type="PROSITE" id="PS50862">
    <property type="entry name" value="AA_TRNA_LIGASE_II"/>
    <property type="match status" value="1"/>
</dbReference>
<feature type="binding site" evidence="15">
    <location>
        <position position="374"/>
    </location>
    <ligand>
        <name>L-serine</name>
        <dbReference type="ChEBI" id="CHEBI:33384"/>
    </ligand>
</feature>
<dbReference type="NCBIfam" id="TIGR00414">
    <property type="entry name" value="serS"/>
    <property type="match status" value="1"/>
</dbReference>
<keyword evidence="9" id="KW-0648">Protein biosynthesis</keyword>
<comment type="subcellular location">
    <subcellularLocation>
        <location evidence="1">Cytoplasm</location>
    </subcellularLocation>
</comment>
<evidence type="ECO:0000256" key="11">
    <source>
        <dbReference type="ARBA" id="ARBA00039158"/>
    </source>
</evidence>
<evidence type="ECO:0000256" key="1">
    <source>
        <dbReference type="ARBA" id="ARBA00004496"/>
    </source>
</evidence>
<evidence type="ECO:0000256" key="14">
    <source>
        <dbReference type="NCBIfam" id="TIGR00414"/>
    </source>
</evidence>
<dbReference type="InterPro" id="IPR010978">
    <property type="entry name" value="tRNA-bd_arm"/>
</dbReference>
<evidence type="ECO:0000256" key="15">
    <source>
        <dbReference type="PIRSR" id="PIRSR001529-1"/>
    </source>
</evidence>
<dbReference type="InterPro" id="IPR015866">
    <property type="entry name" value="Ser-tRNA-synth_1_N"/>
</dbReference>
<dbReference type="EMBL" id="NOZP01000132">
    <property type="protein sequence ID" value="OYD14936.1"/>
    <property type="molecule type" value="Genomic_DNA"/>
</dbReference>
<evidence type="ECO:0000313" key="20">
    <source>
        <dbReference type="Proteomes" id="UP000215559"/>
    </source>
</evidence>
<comment type="caution">
    <text evidence="19">The sequence shown here is derived from an EMBL/GenBank/DDBJ whole genome shotgun (WGS) entry which is preliminary data.</text>
</comment>
<dbReference type="InterPro" id="IPR006195">
    <property type="entry name" value="aa-tRNA-synth_II"/>
</dbReference>
<dbReference type="SUPFAM" id="SSF55681">
    <property type="entry name" value="Class II aaRS and biotin synthetases"/>
    <property type="match status" value="1"/>
</dbReference>
<dbReference type="PIRSF" id="PIRSF001529">
    <property type="entry name" value="Ser-tRNA-synth_IIa"/>
    <property type="match status" value="1"/>
</dbReference>
<keyword evidence="7" id="KW-0547">Nucleotide-binding</keyword>
<evidence type="ECO:0000256" key="7">
    <source>
        <dbReference type="ARBA" id="ARBA00022741"/>
    </source>
</evidence>
<dbReference type="Gene3D" id="1.10.287.40">
    <property type="entry name" value="Serine-tRNA synthetase, tRNA binding domain"/>
    <property type="match status" value="1"/>
</dbReference>
<evidence type="ECO:0000256" key="6">
    <source>
        <dbReference type="ARBA" id="ARBA00022598"/>
    </source>
</evidence>
<keyword evidence="17" id="KW-0175">Coiled coil</keyword>
<evidence type="ECO:0000256" key="12">
    <source>
        <dbReference type="ARBA" id="ARBA00047929"/>
    </source>
</evidence>
<dbReference type="EC" id="6.1.1.11" evidence="4 14"/>
<dbReference type="GO" id="GO:0005524">
    <property type="term" value="F:ATP binding"/>
    <property type="evidence" value="ECO:0007669"/>
    <property type="project" value="UniProtKB-KW"/>
</dbReference>
<feature type="coiled-coil region" evidence="17">
    <location>
        <begin position="43"/>
        <end position="101"/>
    </location>
</feature>
<comment type="pathway">
    <text evidence="2">Aminoacyl-tRNA biosynthesis; selenocysteinyl-tRNA(Sec) biosynthesis; L-seryl-tRNA(Sec) from L-serine and tRNA(Sec): step 1/1.</text>
</comment>
<dbReference type="GO" id="GO:0004828">
    <property type="term" value="F:serine-tRNA ligase activity"/>
    <property type="evidence" value="ECO:0007669"/>
    <property type="project" value="UniProtKB-UniRule"/>
</dbReference>
<dbReference type="AlphaFoldDB" id="A0A235BRW0"/>
<evidence type="ECO:0000256" key="3">
    <source>
        <dbReference type="ARBA" id="ARBA00010728"/>
    </source>
</evidence>
<feature type="binding site" evidence="16">
    <location>
        <begin position="341"/>
        <end position="344"/>
    </location>
    <ligand>
        <name>ATP</name>
        <dbReference type="ChEBI" id="CHEBI:30616"/>
    </ligand>
</feature>
<proteinExistence type="inferred from homology"/>
<dbReference type="InterPro" id="IPR002317">
    <property type="entry name" value="Ser-tRNA-ligase_type_1"/>
</dbReference>
<keyword evidence="6 19" id="KW-0436">Ligase</keyword>
<dbReference type="PANTHER" id="PTHR43697:SF1">
    <property type="entry name" value="SERINE--TRNA LIGASE"/>
    <property type="match status" value="1"/>
</dbReference>
<feature type="binding site" evidence="16">
    <location>
        <begin position="254"/>
        <end position="256"/>
    </location>
    <ligand>
        <name>ATP</name>
        <dbReference type="ChEBI" id="CHEBI:30616"/>
    </ligand>
</feature>
<gene>
    <name evidence="19" type="ORF">CH330_07030</name>
</gene>
<evidence type="ECO:0000256" key="8">
    <source>
        <dbReference type="ARBA" id="ARBA00022840"/>
    </source>
</evidence>
<dbReference type="InterPro" id="IPR002314">
    <property type="entry name" value="aa-tRNA-synt_IIb"/>
</dbReference>
<organism evidence="19 20">
    <name type="scientific">candidate division WOR-3 bacterium JGI_Cruoil_03_51_56</name>
    <dbReference type="NCBI Taxonomy" id="1973747"/>
    <lineage>
        <taxon>Bacteria</taxon>
        <taxon>Bacteria division WOR-3</taxon>
    </lineage>
</organism>
<dbReference type="InterPro" id="IPR033729">
    <property type="entry name" value="SerRS_core"/>
</dbReference>
<protein>
    <recommendedName>
        <fullName evidence="11 14">Serine--tRNA ligase</fullName>
        <ecNumber evidence="4 14">6.1.1.11</ecNumber>
    </recommendedName>
</protein>
<feature type="domain" description="Aminoacyl-transfer RNA synthetases class-II family profile" evidence="18">
    <location>
        <begin position="166"/>
        <end position="401"/>
    </location>
</feature>
<keyword evidence="5" id="KW-0963">Cytoplasm</keyword>
<dbReference type="Pfam" id="PF02403">
    <property type="entry name" value="Seryl_tRNA_N"/>
    <property type="match status" value="1"/>
</dbReference>
<dbReference type="GO" id="GO:0006434">
    <property type="term" value="P:seryl-tRNA aminoacylation"/>
    <property type="evidence" value="ECO:0007669"/>
    <property type="project" value="UniProtKB-UniRule"/>
</dbReference>
<evidence type="ECO:0000256" key="2">
    <source>
        <dbReference type="ARBA" id="ARBA00005045"/>
    </source>
</evidence>
<evidence type="ECO:0000259" key="18">
    <source>
        <dbReference type="PROSITE" id="PS50862"/>
    </source>
</evidence>
<feature type="binding site" evidence="15">
    <location>
        <position position="223"/>
    </location>
    <ligand>
        <name>L-serine</name>
        <dbReference type="ChEBI" id="CHEBI:33384"/>
    </ligand>
</feature>
<dbReference type="PANTHER" id="PTHR43697">
    <property type="entry name" value="SERYL-TRNA SYNTHETASE"/>
    <property type="match status" value="1"/>
</dbReference>